<evidence type="ECO:0000313" key="1">
    <source>
        <dbReference type="EMBL" id="CAH8248521.1"/>
    </source>
</evidence>
<organism evidence="1 2">
    <name type="scientific">Paenibacillus melissococcoides</name>
    <dbReference type="NCBI Taxonomy" id="2912268"/>
    <lineage>
        <taxon>Bacteria</taxon>
        <taxon>Bacillati</taxon>
        <taxon>Bacillota</taxon>
        <taxon>Bacilli</taxon>
        <taxon>Bacillales</taxon>
        <taxon>Paenibacillaceae</taxon>
        <taxon>Paenibacillus</taxon>
    </lineage>
</organism>
<name>A0ABM9GA21_9BACL</name>
<reference evidence="1" key="1">
    <citation type="submission" date="2022-06" db="EMBL/GenBank/DDBJ databases">
        <authorList>
            <person name="Dietemann V."/>
            <person name="Ory F."/>
            <person name="Dainat B."/>
            <person name="Oberhansli S."/>
        </authorList>
    </citation>
    <scope>NUCLEOTIDE SEQUENCE</scope>
    <source>
        <strain evidence="1">Ena-SAMPLE-TAB-26-04-2022-14:26:32:270-5432</strain>
    </source>
</reference>
<dbReference type="RefSeq" id="WP_213430552.1">
    <property type="nucleotide sequence ID" value="NZ_AP031290.1"/>
</dbReference>
<dbReference type="EMBL" id="CALYLO010000011">
    <property type="protein sequence ID" value="CAH8248521.1"/>
    <property type="molecule type" value="Genomic_DNA"/>
</dbReference>
<protein>
    <submittedName>
        <fullName evidence="1">Uncharacterized protein</fullName>
    </submittedName>
</protein>
<accession>A0ABM9GA21</accession>
<gene>
    <name evidence="1" type="ORF">WJ0W_007189</name>
</gene>
<keyword evidence="2" id="KW-1185">Reference proteome</keyword>
<proteinExistence type="predicted"/>
<dbReference type="Proteomes" id="UP001154322">
    <property type="component" value="Unassembled WGS sequence"/>
</dbReference>
<comment type="caution">
    <text evidence="1">The sequence shown here is derived from an EMBL/GenBank/DDBJ whole genome shotgun (WGS) entry which is preliminary data.</text>
</comment>
<sequence length="102" mass="12012">MSRKPIQVPIETKEKIEQKKEQLRARTEYDTIDLLLAYHDQKANHVLLDDEVRDQLLRLQDKLRLYDASDVIKLLLHHYDSSNSISKDSLDLLISMPVKKGW</sequence>
<evidence type="ECO:0000313" key="2">
    <source>
        <dbReference type="Proteomes" id="UP001154322"/>
    </source>
</evidence>